<dbReference type="PANTHER" id="PTHR46648">
    <property type="entry name" value="HIT FAMILY PROTEIN 1"/>
    <property type="match status" value="1"/>
</dbReference>
<comment type="caution">
    <text evidence="5">The sequence shown here is derived from an EMBL/GenBank/DDBJ whole genome shotgun (WGS) entry which is preliminary data.</text>
</comment>
<keyword evidence="6" id="KW-1185">Reference proteome</keyword>
<dbReference type="PROSITE" id="PS51084">
    <property type="entry name" value="HIT_2"/>
    <property type="match status" value="1"/>
</dbReference>
<dbReference type="GO" id="GO:0009117">
    <property type="term" value="P:nucleotide metabolic process"/>
    <property type="evidence" value="ECO:0007669"/>
    <property type="project" value="TreeGrafter"/>
</dbReference>
<reference evidence="5 6" key="1">
    <citation type="submission" date="2018-03" db="EMBL/GenBank/DDBJ databases">
        <title>Genomic Encyclopedia of Archaeal and Bacterial Type Strains, Phase II (KMG-II): from individual species to whole genera.</title>
        <authorList>
            <person name="Goeker M."/>
        </authorList>
    </citation>
    <scope>NUCLEOTIDE SEQUENCE [LARGE SCALE GENOMIC DNA]</scope>
    <source>
        <strain evidence="5 6">DSM 45601</strain>
    </source>
</reference>
<dbReference type="Proteomes" id="UP000237846">
    <property type="component" value="Unassembled WGS sequence"/>
</dbReference>
<dbReference type="RefSeq" id="WP_106253291.1">
    <property type="nucleotide sequence ID" value="NZ_PVZC01000012.1"/>
</dbReference>
<evidence type="ECO:0000256" key="3">
    <source>
        <dbReference type="PROSITE-ProRule" id="PRU00464"/>
    </source>
</evidence>
<dbReference type="OrthoDB" id="9784774at2"/>
<name>A0A2T0PST3_9ACTN</name>
<accession>A0A2T0PST3</accession>
<proteinExistence type="predicted"/>
<evidence type="ECO:0000313" key="5">
    <source>
        <dbReference type="EMBL" id="PRX91961.1"/>
    </source>
</evidence>
<evidence type="ECO:0000313" key="6">
    <source>
        <dbReference type="Proteomes" id="UP000237846"/>
    </source>
</evidence>
<feature type="domain" description="HIT" evidence="4">
    <location>
        <begin position="8"/>
        <end position="109"/>
    </location>
</feature>
<feature type="short sequence motif" description="Histidine triad motif" evidence="2 3">
    <location>
        <begin position="94"/>
        <end position="98"/>
    </location>
</feature>
<dbReference type="AlphaFoldDB" id="A0A2T0PST3"/>
<dbReference type="SUPFAM" id="SSF54197">
    <property type="entry name" value="HIT-like"/>
    <property type="match status" value="1"/>
</dbReference>
<dbReference type="GO" id="GO:0003824">
    <property type="term" value="F:catalytic activity"/>
    <property type="evidence" value="ECO:0007669"/>
    <property type="project" value="InterPro"/>
</dbReference>
<dbReference type="InterPro" id="IPR001310">
    <property type="entry name" value="Histidine_triad_HIT"/>
</dbReference>
<gene>
    <name evidence="5" type="ORF">CLV72_11234</name>
</gene>
<sequence>MFARADCVFCAIEAGDAPAKIVARWLDAIAFTPLNPVTPGHTLVIPRVHVPDAVTDPAVTAATMHRAAGFAHEAFDHCNLITSVGEPATQTVFHLHIHVVPRTAGDGLLLPWTPQHAARYLTQD</sequence>
<dbReference type="InterPro" id="IPR036265">
    <property type="entry name" value="HIT-like_sf"/>
</dbReference>
<dbReference type="InterPro" id="IPR011146">
    <property type="entry name" value="HIT-like"/>
</dbReference>
<evidence type="ECO:0000259" key="4">
    <source>
        <dbReference type="PROSITE" id="PS51084"/>
    </source>
</evidence>
<evidence type="ECO:0000256" key="1">
    <source>
        <dbReference type="PIRSR" id="PIRSR601310-1"/>
    </source>
</evidence>
<dbReference type="Gene3D" id="3.30.428.10">
    <property type="entry name" value="HIT-like"/>
    <property type="match status" value="1"/>
</dbReference>
<protein>
    <submittedName>
        <fullName evidence="5">Histidine triad (HIT) family protein</fullName>
    </submittedName>
</protein>
<dbReference type="PRINTS" id="PR00332">
    <property type="entry name" value="HISTRIAD"/>
</dbReference>
<dbReference type="EMBL" id="PVZC01000012">
    <property type="protein sequence ID" value="PRX91961.1"/>
    <property type="molecule type" value="Genomic_DNA"/>
</dbReference>
<dbReference type="PANTHER" id="PTHR46648:SF1">
    <property type="entry name" value="ADENOSINE 5'-MONOPHOSPHORAMIDASE HNT1"/>
    <property type="match status" value="1"/>
</dbReference>
<organism evidence="5 6">
    <name type="scientific">Allonocardiopsis opalescens</name>
    <dbReference type="NCBI Taxonomy" id="1144618"/>
    <lineage>
        <taxon>Bacteria</taxon>
        <taxon>Bacillati</taxon>
        <taxon>Actinomycetota</taxon>
        <taxon>Actinomycetes</taxon>
        <taxon>Streptosporangiales</taxon>
        <taxon>Allonocardiopsis</taxon>
    </lineage>
</organism>
<feature type="active site" description="Tele-AMP-histidine intermediate" evidence="1">
    <location>
        <position position="96"/>
    </location>
</feature>
<dbReference type="Pfam" id="PF01230">
    <property type="entry name" value="HIT"/>
    <property type="match status" value="1"/>
</dbReference>
<evidence type="ECO:0000256" key="2">
    <source>
        <dbReference type="PIRSR" id="PIRSR601310-3"/>
    </source>
</evidence>